<feature type="transmembrane region" description="Helical" evidence="1">
    <location>
        <begin position="118"/>
        <end position="136"/>
    </location>
</feature>
<feature type="transmembrane region" description="Helical" evidence="1">
    <location>
        <begin position="237"/>
        <end position="257"/>
    </location>
</feature>
<evidence type="ECO:0000256" key="1">
    <source>
        <dbReference type="SAM" id="Phobius"/>
    </source>
</evidence>
<comment type="caution">
    <text evidence="3">The sequence shown here is derived from an EMBL/GenBank/DDBJ whole genome shotgun (WGS) entry which is preliminary data.</text>
</comment>
<dbReference type="EMBL" id="SAXY01000064">
    <property type="protein sequence ID" value="TXJ37350.1"/>
    <property type="molecule type" value="Genomic_DNA"/>
</dbReference>
<dbReference type="OrthoDB" id="9790852at2"/>
<feature type="transmembrane region" description="Helical" evidence="1">
    <location>
        <begin position="208"/>
        <end position="230"/>
    </location>
</feature>
<sequence>MGKSIFLLIGVTALSMSAIFVRLANAPSSITAFYRLLFSFIIILPILLIKNLEELKKISKKDFLLSLVSGIALALHYSLWFQSLKYTSVASSTVIVTLQPLFSIVAGYFIFKERYTKLAILGFIIAIIGSIIIGWGDFQVSTTALIGDVLAFISAGLISANFLLGQYIRKRLSALTYTGLTYLASSVFLFFVVIFTNTPLTGYPLYTWLNILGLTLVSTMLGHVVFMWLLKWFSASVVSMTILGEAVGACILGYFILKESISINQFIGIIVILFGIGLFLKEHRQN</sequence>
<keyword evidence="1" id="KW-1133">Transmembrane helix</keyword>
<reference evidence="3 4" key="1">
    <citation type="journal article" date="1992" name="Lakartidningen">
        <title>[Penicillin V and not amoxicillin is the first choice preparation in acute otitis].</title>
        <authorList>
            <person name="Kamme C."/>
            <person name="Lundgren K."/>
            <person name="Prellner K."/>
        </authorList>
    </citation>
    <scope>NUCLEOTIDE SEQUENCE [LARGE SCALE GENOMIC DNA]</scope>
    <source>
        <strain evidence="3 4">PC5538III-hc</strain>
    </source>
</reference>
<feature type="transmembrane region" description="Helical" evidence="1">
    <location>
        <begin position="33"/>
        <end position="52"/>
    </location>
</feature>
<keyword evidence="1" id="KW-0812">Transmembrane</keyword>
<feature type="transmembrane region" description="Helical" evidence="1">
    <location>
        <begin position="175"/>
        <end position="196"/>
    </location>
</feature>
<proteinExistence type="predicted"/>
<gene>
    <name evidence="3" type="ORF">EPJ72_10905</name>
</gene>
<name>A0A5C8EMI5_BRAPL</name>
<dbReference type="InterPro" id="IPR000620">
    <property type="entry name" value="EamA_dom"/>
</dbReference>
<dbReference type="Pfam" id="PF00892">
    <property type="entry name" value="EamA"/>
    <property type="match status" value="2"/>
</dbReference>
<dbReference type="Gene3D" id="1.10.3730.20">
    <property type="match status" value="1"/>
</dbReference>
<dbReference type="PANTHER" id="PTHR22911:SF76">
    <property type="entry name" value="EAMA DOMAIN-CONTAINING PROTEIN"/>
    <property type="match status" value="1"/>
</dbReference>
<dbReference type="Proteomes" id="UP000323176">
    <property type="component" value="Unassembled WGS sequence"/>
</dbReference>
<evidence type="ECO:0000313" key="4">
    <source>
        <dbReference type="Proteomes" id="UP000323176"/>
    </source>
</evidence>
<dbReference type="SUPFAM" id="SSF103481">
    <property type="entry name" value="Multidrug resistance efflux transporter EmrE"/>
    <property type="match status" value="2"/>
</dbReference>
<organism evidence="3 4">
    <name type="scientific">Brachyspira pilosicoli</name>
    <name type="common">Serpulina pilosicoli</name>
    <dbReference type="NCBI Taxonomy" id="52584"/>
    <lineage>
        <taxon>Bacteria</taxon>
        <taxon>Pseudomonadati</taxon>
        <taxon>Spirochaetota</taxon>
        <taxon>Spirochaetia</taxon>
        <taxon>Brachyspirales</taxon>
        <taxon>Brachyspiraceae</taxon>
        <taxon>Brachyspira</taxon>
    </lineage>
</organism>
<accession>A0A5C8EMI5</accession>
<protein>
    <submittedName>
        <fullName evidence="3">DMT family transporter</fullName>
    </submittedName>
</protein>
<feature type="domain" description="EamA" evidence="2">
    <location>
        <begin position="5"/>
        <end position="134"/>
    </location>
</feature>
<feature type="transmembrane region" description="Helical" evidence="1">
    <location>
        <begin position="89"/>
        <end position="111"/>
    </location>
</feature>
<feature type="transmembrane region" description="Helical" evidence="1">
    <location>
        <begin position="263"/>
        <end position="280"/>
    </location>
</feature>
<dbReference type="PANTHER" id="PTHR22911">
    <property type="entry name" value="ACYL-MALONYL CONDENSING ENZYME-RELATED"/>
    <property type="match status" value="1"/>
</dbReference>
<feature type="domain" description="EamA" evidence="2">
    <location>
        <begin position="146"/>
        <end position="279"/>
    </location>
</feature>
<dbReference type="GO" id="GO:0016020">
    <property type="term" value="C:membrane"/>
    <property type="evidence" value="ECO:0007669"/>
    <property type="project" value="InterPro"/>
</dbReference>
<keyword evidence="1" id="KW-0472">Membrane</keyword>
<dbReference type="InterPro" id="IPR037185">
    <property type="entry name" value="EmrE-like"/>
</dbReference>
<dbReference type="AlphaFoldDB" id="A0A5C8EMI5"/>
<evidence type="ECO:0000313" key="3">
    <source>
        <dbReference type="EMBL" id="TXJ37350.1"/>
    </source>
</evidence>
<feature type="transmembrane region" description="Helical" evidence="1">
    <location>
        <begin position="64"/>
        <end position="83"/>
    </location>
</feature>
<feature type="transmembrane region" description="Helical" evidence="1">
    <location>
        <begin position="142"/>
        <end position="163"/>
    </location>
</feature>
<evidence type="ECO:0000259" key="2">
    <source>
        <dbReference type="Pfam" id="PF00892"/>
    </source>
</evidence>